<dbReference type="PANTHER" id="PTHR46520">
    <property type="entry name" value="SERINE BETA-LACTAMASE-LIKE PROTEIN LACTB, MITOCHONDRIAL"/>
    <property type="match status" value="1"/>
</dbReference>
<dbReference type="Ensembl" id="ENSEBUT00000024317.1">
    <property type="protein sequence ID" value="ENSEBUP00000023741.1"/>
    <property type="gene ID" value="ENSEBUG00000014629.1"/>
</dbReference>
<evidence type="ECO:0000259" key="1">
    <source>
        <dbReference type="Pfam" id="PF00144"/>
    </source>
</evidence>
<evidence type="ECO:0000313" key="2">
    <source>
        <dbReference type="Ensembl" id="ENSEBUP00000023741.1"/>
    </source>
</evidence>
<dbReference type="Proteomes" id="UP000694388">
    <property type="component" value="Unplaced"/>
</dbReference>
<dbReference type="InterPro" id="IPR012338">
    <property type="entry name" value="Beta-lactam/transpept-like"/>
</dbReference>
<accession>A0A8C4X063</accession>
<dbReference type="PANTHER" id="PTHR46520:SF1">
    <property type="entry name" value="SERINE BETA-LACTAMASE-LIKE PROTEIN LACTB, MITOCHONDRIAL"/>
    <property type="match status" value="1"/>
</dbReference>
<organism evidence="2 3">
    <name type="scientific">Eptatretus burgeri</name>
    <name type="common">Inshore hagfish</name>
    <dbReference type="NCBI Taxonomy" id="7764"/>
    <lineage>
        <taxon>Eukaryota</taxon>
        <taxon>Metazoa</taxon>
        <taxon>Chordata</taxon>
        <taxon>Craniata</taxon>
        <taxon>Vertebrata</taxon>
        <taxon>Cyclostomata</taxon>
        <taxon>Myxini</taxon>
        <taxon>Myxiniformes</taxon>
        <taxon>Myxinidae</taxon>
        <taxon>Eptatretinae</taxon>
        <taxon>Eptatretus</taxon>
    </lineage>
</organism>
<proteinExistence type="predicted"/>
<dbReference type="GO" id="GO:0006508">
    <property type="term" value="P:proteolysis"/>
    <property type="evidence" value="ECO:0007669"/>
    <property type="project" value="TreeGrafter"/>
</dbReference>
<dbReference type="AlphaFoldDB" id="A0A8C4X063"/>
<dbReference type="GO" id="GO:0019216">
    <property type="term" value="P:regulation of lipid metabolic process"/>
    <property type="evidence" value="ECO:0007669"/>
    <property type="project" value="TreeGrafter"/>
</dbReference>
<dbReference type="OMA" id="CCRQQRH"/>
<sequence length="546" mass="59829">MCFSLYSALRSRRLLLLLLPRQTQRRFFFGSSSVARQHTTSTQVVRISGLVGRGSLWMAALVGFGIGAGCVLAHDSVSSPPASTVSCSSKFSTLKDCEADPPALKQAVQQSLKLLARVKNETGAPGLTVAVAVNGKTVWTQGLGLADLELCVPCQPDTVMRIASISKSLTMAALGRLMESGKLDLDAPVQTYVPQFPQKVYEGEKVVITSRLLASHLSGIRHYEKDPKKVREEKAKKQGRLCAEKKRFGDGEEEVKSAGAVIPIEVEKCTVKKPQSDRGNLKARVHKVPCEYEEFYIKEKFDTVTDALKLFKDDPLIFKPGTETLYSTHAWTLLSAVVEGCSGQNFQAHMKQLFHDLGMSHTYLDQHAPIIYNRASYYKFDKKGRVKNAPYVDNSYKWAGGGFISTAPDLLTFANALLYSYQQDEGDDTLPGFLKANTVRTFWTPVPTGILSWDRSGHFGLGWGVVDGQQKFGCCSCSRHYLSHTGHAVGASSVLLVLPAEMAQGDPPQGVVVAILCNLDHVGLNNTALGIAQIFERCFLQPRGTF</sequence>
<feature type="domain" description="Beta-lactamase-related" evidence="1">
    <location>
        <begin position="113"/>
        <end position="521"/>
    </location>
</feature>
<evidence type="ECO:0000313" key="3">
    <source>
        <dbReference type="Proteomes" id="UP000694388"/>
    </source>
</evidence>
<protein>
    <submittedName>
        <fullName evidence="2">Lactamase, beta</fullName>
    </submittedName>
</protein>
<dbReference type="GO" id="GO:0008233">
    <property type="term" value="F:peptidase activity"/>
    <property type="evidence" value="ECO:0007669"/>
    <property type="project" value="TreeGrafter"/>
</dbReference>
<dbReference type="InterPro" id="IPR052794">
    <property type="entry name" value="Mito_Ser_Protease_LACTB"/>
</dbReference>
<keyword evidence="3" id="KW-1185">Reference proteome</keyword>
<dbReference type="GO" id="GO:0005739">
    <property type="term" value="C:mitochondrion"/>
    <property type="evidence" value="ECO:0007669"/>
    <property type="project" value="TreeGrafter"/>
</dbReference>
<reference evidence="2" key="2">
    <citation type="submission" date="2025-09" db="UniProtKB">
        <authorList>
            <consortium name="Ensembl"/>
        </authorList>
    </citation>
    <scope>IDENTIFICATION</scope>
</reference>
<dbReference type="GeneTree" id="ENSGT00390000001062"/>
<dbReference type="InterPro" id="IPR001466">
    <property type="entry name" value="Beta-lactam-related"/>
</dbReference>
<name>A0A8C4X063_EPTBU</name>
<dbReference type="Pfam" id="PF00144">
    <property type="entry name" value="Beta-lactamase"/>
    <property type="match status" value="1"/>
</dbReference>
<dbReference type="Gene3D" id="3.40.710.10">
    <property type="entry name" value="DD-peptidase/beta-lactamase superfamily"/>
    <property type="match status" value="1"/>
</dbReference>
<reference evidence="2" key="1">
    <citation type="submission" date="2025-08" db="UniProtKB">
        <authorList>
            <consortium name="Ensembl"/>
        </authorList>
    </citation>
    <scope>IDENTIFICATION</scope>
</reference>
<dbReference type="SUPFAM" id="SSF56601">
    <property type="entry name" value="beta-lactamase/transpeptidase-like"/>
    <property type="match status" value="1"/>
</dbReference>